<proteinExistence type="predicted"/>
<name>A0A9P4TGD3_CURKU</name>
<dbReference type="EMBL" id="SWKU01000009">
    <property type="protein sequence ID" value="KAF3003611.1"/>
    <property type="molecule type" value="Genomic_DNA"/>
</dbReference>
<organism evidence="2 3">
    <name type="scientific">Curvularia kusanoi</name>
    <name type="common">Cochliobolus kusanoi</name>
    <dbReference type="NCBI Taxonomy" id="90978"/>
    <lineage>
        <taxon>Eukaryota</taxon>
        <taxon>Fungi</taxon>
        <taxon>Dikarya</taxon>
        <taxon>Ascomycota</taxon>
        <taxon>Pezizomycotina</taxon>
        <taxon>Dothideomycetes</taxon>
        <taxon>Pleosporomycetidae</taxon>
        <taxon>Pleosporales</taxon>
        <taxon>Pleosporineae</taxon>
        <taxon>Pleosporaceae</taxon>
        <taxon>Curvularia</taxon>
    </lineage>
</organism>
<evidence type="ECO:0000256" key="1">
    <source>
        <dbReference type="SAM" id="Coils"/>
    </source>
</evidence>
<evidence type="ECO:0000313" key="3">
    <source>
        <dbReference type="Proteomes" id="UP000801428"/>
    </source>
</evidence>
<dbReference type="Proteomes" id="UP000801428">
    <property type="component" value="Unassembled WGS sequence"/>
</dbReference>
<keyword evidence="3" id="KW-1185">Reference proteome</keyword>
<evidence type="ECO:0000313" key="2">
    <source>
        <dbReference type="EMBL" id="KAF3003611.1"/>
    </source>
</evidence>
<feature type="coiled-coil region" evidence="1">
    <location>
        <begin position="255"/>
        <end position="331"/>
    </location>
</feature>
<gene>
    <name evidence="2" type="ORF">E8E13_007278</name>
</gene>
<comment type="caution">
    <text evidence="2">The sequence shown here is derived from an EMBL/GenBank/DDBJ whole genome shotgun (WGS) entry which is preliminary data.</text>
</comment>
<protein>
    <submittedName>
        <fullName evidence="2">Uncharacterized protein</fullName>
    </submittedName>
</protein>
<keyword evidence="1" id="KW-0175">Coiled coil</keyword>
<dbReference type="AlphaFoldDB" id="A0A9P4TGD3"/>
<sequence length="344" mass="39101">MSTPTKKTVRKTTKKATKKKQDKFITLAEIEEIACEGFLYNFVVLPTIDVEIVKSPKNPARKALRFEDRVNVELSNDGRIGYDNTELSSVKPFCWIESENEAAGLRKKDALLRYYVLVKQDQNGVAHKILRPNKMKEWLALACEDIADAPNPGDLNGSKDNESDWISTQVLQDRLELHEVRIADLLLEKHAFQEKADASKQHFEDLAVDLETLAEKATSASKSAVLELAAGLEALKQKAIKASKGVVQEPQGEEIAADEEKAEKLKKQIAVELQREAKAGKEDVDWFDFYHTSIFEMLSLQAKVIRLEKRNRELKQKLDRSALELDEEFERELESELEKAFEQS</sequence>
<accession>A0A9P4TGD3</accession>
<reference evidence="2" key="1">
    <citation type="submission" date="2019-04" db="EMBL/GenBank/DDBJ databases">
        <title>Sequencing of skin fungus with MAO and IRED activity.</title>
        <authorList>
            <person name="Marsaioli A.J."/>
            <person name="Bonatto J.M.C."/>
            <person name="Reis Junior O."/>
        </authorList>
    </citation>
    <scope>NUCLEOTIDE SEQUENCE</scope>
    <source>
        <strain evidence="2">30M1</strain>
    </source>
</reference>